<evidence type="ECO:0000313" key="1">
    <source>
        <dbReference type="EMBL" id="CAA7024931.1"/>
    </source>
</evidence>
<evidence type="ECO:0008006" key="3">
    <source>
        <dbReference type="Google" id="ProtNLM"/>
    </source>
</evidence>
<dbReference type="Proteomes" id="UP000467841">
    <property type="component" value="Unassembled WGS sequence"/>
</dbReference>
<organism evidence="1 2">
    <name type="scientific">Microthlaspi erraticum</name>
    <dbReference type="NCBI Taxonomy" id="1685480"/>
    <lineage>
        <taxon>Eukaryota</taxon>
        <taxon>Viridiplantae</taxon>
        <taxon>Streptophyta</taxon>
        <taxon>Embryophyta</taxon>
        <taxon>Tracheophyta</taxon>
        <taxon>Spermatophyta</taxon>
        <taxon>Magnoliopsida</taxon>
        <taxon>eudicotyledons</taxon>
        <taxon>Gunneridae</taxon>
        <taxon>Pentapetalae</taxon>
        <taxon>rosids</taxon>
        <taxon>malvids</taxon>
        <taxon>Brassicales</taxon>
        <taxon>Brassicaceae</taxon>
        <taxon>Coluteocarpeae</taxon>
        <taxon>Microthlaspi</taxon>
    </lineage>
</organism>
<dbReference type="SUPFAM" id="SSF51197">
    <property type="entry name" value="Clavaminate synthase-like"/>
    <property type="match status" value="1"/>
</dbReference>
<dbReference type="InterPro" id="IPR027443">
    <property type="entry name" value="IPNS-like_sf"/>
</dbReference>
<name>A0A6D2IG14_9BRAS</name>
<accession>A0A6D2IG14</accession>
<proteinExistence type="predicted"/>
<keyword evidence="2" id="KW-1185">Reference proteome</keyword>
<gene>
    <name evidence="1" type="ORF">MERR_LOCUS12166</name>
</gene>
<reference evidence="1" key="1">
    <citation type="submission" date="2020-01" db="EMBL/GenBank/DDBJ databases">
        <authorList>
            <person name="Mishra B."/>
        </authorList>
    </citation>
    <scope>NUCLEOTIDE SEQUENCE [LARGE SCALE GENOMIC DNA]</scope>
</reference>
<dbReference type="Gene3D" id="2.60.120.330">
    <property type="entry name" value="B-lactam Antibiotic, Isopenicillin N Synthase, Chain"/>
    <property type="match status" value="1"/>
</dbReference>
<dbReference type="EMBL" id="CACVBM020000954">
    <property type="protein sequence ID" value="CAA7024931.1"/>
    <property type="molecule type" value="Genomic_DNA"/>
</dbReference>
<dbReference type="AlphaFoldDB" id="A0A6D2IG14"/>
<protein>
    <recommendedName>
        <fullName evidence="3">Non-haem dioxygenase N-terminal domain-containing protein</fullName>
    </recommendedName>
</protein>
<sequence>MNIFQDWPEPIVRVQSLSESNLQAIPNRYVKPLSQRPNLPSHNHHNPHNTTIPIIDLGLLHTDDITLQAKTLDEISKACRERWILAGFDK</sequence>
<comment type="caution">
    <text evidence="1">The sequence shown here is derived from an EMBL/GenBank/DDBJ whole genome shotgun (WGS) entry which is preliminary data.</text>
</comment>
<dbReference type="OrthoDB" id="1686347at2759"/>
<evidence type="ECO:0000313" key="2">
    <source>
        <dbReference type="Proteomes" id="UP000467841"/>
    </source>
</evidence>